<comment type="caution">
    <text evidence="2">The sequence shown here is derived from an EMBL/GenBank/DDBJ whole genome shotgun (WGS) entry which is preliminary data.</text>
</comment>
<dbReference type="Proteomes" id="UP000178444">
    <property type="component" value="Unassembled WGS sequence"/>
</dbReference>
<name>A0A1F8GQM4_9BACT</name>
<accession>A0A1F8GQM4</accession>
<proteinExistence type="predicted"/>
<feature type="transmembrane region" description="Helical" evidence="1">
    <location>
        <begin position="36"/>
        <end position="57"/>
    </location>
</feature>
<keyword evidence="1" id="KW-0812">Transmembrane</keyword>
<feature type="transmembrane region" description="Helical" evidence="1">
    <location>
        <begin position="86"/>
        <end position="102"/>
    </location>
</feature>
<keyword evidence="1" id="KW-1133">Transmembrane helix</keyword>
<gene>
    <name evidence="2" type="ORF">A2941_02635</name>
</gene>
<reference evidence="2 3" key="1">
    <citation type="journal article" date="2016" name="Nat. Commun.">
        <title>Thousands of microbial genomes shed light on interconnected biogeochemical processes in an aquifer system.</title>
        <authorList>
            <person name="Anantharaman K."/>
            <person name="Brown C.T."/>
            <person name="Hug L.A."/>
            <person name="Sharon I."/>
            <person name="Castelle C.J."/>
            <person name="Probst A.J."/>
            <person name="Thomas B.C."/>
            <person name="Singh A."/>
            <person name="Wilkins M.J."/>
            <person name="Karaoz U."/>
            <person name="Brodie E.L."/>
            <person name="Williams K.H."/>
            <person name="Hubbard S.S."/>
            <person name="Banfield J.F."/>
        </authorList>
    </citation>
    <scope>NUCLEOTIDE SEQUENCE [LARGE SCALE GENOMIC DNA]</scope>
</reference>
<sequence length="248" mass="27929">MTISYKLVGWYVVTALLAWGMWGAGKSLGFNSVTGLDINVLVTLIFLLLVSLSVIGYALFRSRFTPLISGAVIGLSFLAWYGFTKLNLLGAGILILLAFESYRRAGRQIQRVKINLLEILNHGLYPLVIGIFILVSFVAYQSPLAEQLEDTKRLPSQTQQFLEEVADKIVGPQQVAEQTYQQANAFLKPYFQYAPPLLAFGLFLILWGLSWLFVWLGVAVGIFIFWLMKKTRFVQVQEKEVKAEIIIV</sequence>
<dbReference type="AlphaFoldDB" id="A0A1F8GQM4"/>
<evidence type="ECO:0000313" key="2">
    <source>
        <dbReference type="EMBL" id="OGN27747.1"/>
    </source>
</evidence>
<feature type="transmembrane region" description="Helical" evidence="1">
    <location>
        <begin position="7"/>
        <end position="24"/>
    </location>
</feature>
<feature type="transmembrane region" description="Helical" evidence="1">
    <location>
        <begin position="64"/>
        <end position="80"/>
    </location>
</feature>
<keyword evidence="1" id="KW-0472">Membrane</keyword>
<feature type="transmembrane region" description="Helical" evidence="1">
    <location>
        <begin position="197"/>
        <end position="227"/>
    </location>
</feature>
<evidence type="ECO:0000313" key="3">
    <source>
        <dbReference type="Proteomes" id="UP000178444"/>
    </source>
</evidence>
<evidence type="ECO:0000256" key="1">
    <source>
        <dbReference type="SAM" id="Phobius"/>
    </source>
</evidence>
<feature type="transmembrane region" description="Helical" evidence="1">
    <location>
        <begin position="123"/>
        <end position="140"/>
    </location>
</feature>
<protein>
    <submittedName>
        <fullName evidence="2">Uncharacterized protein</fullName>
    </submittedName>
</protein>
<organism evidence="2 3">
    <name type="scientific">Candidatus Yanofskybacteria bacterium RIFCSPLOWO2_01_FULL_49_17</name>
    <dbReference type="NCBI Taxonomy" id="1802700"/>
    <lineage>
        <taxon>Bacteria</taxon>
        <taxon>Candidatus Yanofskyibacteriota</taxon>
    </lineage>
</organism>
<dbReference type="EMBL" id="MGKO01000007">
    <property type="protein sequence ID" value="OGN27747.1"/>
    <property type="molecule type" value="Genomic_DNA"/>
</dbReference>